<dbReference type="EMBL" id="CP097218">
    <property type="protein sequence ID" value="UQN28202.1"/>
    <property type="molecule type" value="Genomic_DNA"/>
</dbReference>
<dbReference type="Proteomes" id="UP001055868">
    <property type="component" value="Chromosome"/>
</dbReference>
<feature type="transmembrane region" description="Helical" evidence="2">
    <location>
        <begin position="211"/>
        <end position="232"/>
    </location>
</feature>
<reference evidence="3" key="1">
    <citation type="submission" date="2022-05" db="EMBL/GenBank/DDBJ databases">
        <title>Genomic analysis of Brachybacterium sp. CBA3104.</title>
        <authorList>
            <person name="Roh S.W."/>
            <person name="Kim Y.B."/>
            <person name="Kim Y."/>
        </authorList>
    </citation>
    <scope>NUCLEOTIDE SEQUENCE</scope>
    <source>
        <strain evidence="3">CBA3104</strain>
    </source>
</reference>
<feature type="region of interest" description="Disordered" evidence="1">
    <location>
        <begin position="1"/>
        <end position="22"/>
    </location>
</feature>
<protein>
    <recommendedName>
        <fullName evidence="5">DUF1129 domain-containing protein</fullName>
    </recommendedName>
</protein>
<proteinExistence type="predicted"/>
<evidence type="ECO:0000313" key="3">
    <source>
        <dbReference type="EMBL" id="UQN28202.1"/>
    </source>
</evidence>
<gene>
    <name evidence="3" type="ORF">M4486_11125</name>
</gene>
<evidence type="ECO:0000313" key="4">
    <source>
        <dbReference type="Proteomes" id="UP001055868"/>
    </source>
</evidence>
<keyword evidence="2" id="KW-1133">Transmembrane helix</keyword>
<feature type="transmembrane region" description="Helical" evidence="2">
    <location>
        <begin position="118"/>
        <end position="142"/>
    </location>
</feature>
<sequence>MTTADDPAPAPNASTAIERPSGEQLRRAEEAFLAARGEATDTDWAELAFARLVFADVQVEVAEQLLTGAAQTLAEAQEAPSALWGAPGDWADEQVAELRASGVDVFDDSLLMGPRESVLTAFGLAAGLAALFFVAELISLLIGDDLRAGLSIGLAIAPLLLGALLVATITVYKRALGRFSFPVTILLCALTVAAGAAVAANVMIPLGGVRLGVPSLLVVVMVPVYAGLAWVIGKVWPKPAPAPAPPITAQQILEASRLGDEQWLSRARGALRRRGDLTGSRIDSALAEAGAHAADGDSSLVGEFGAPEDFARSLPADPRTAPRRLTLLYSALVVLWPLVGLIGLTDPDWTLSWSQLIYPALMIICACLAVQHARDWRRAAQA</sequence>
<keyword evidence="2" id="KW-0812">Transmembrane</keyword>
<name>A0ABY4N0X2_9MICO</name>
<dbReference type="RefSeq" id="WP_249477231.1">
    <property type="nucleotide sequence ID" value="NZ_CP097218.1"/>
</dbReference>
<keyword evidence="2" id="KW-0472">Membrane</keyword>
<keyword evidence="4" id="KW-1185">Reference proteome</keyword>
<feature type="transmembrane region" description="Helical" evidence="2">
    <location>
        <begin position="179"/>
        <end position="199"/>
    </location>
</feature>
<organism evidence="3 4">
    <name type="scientific">Brachybacterium kimchii</name>
    <dbReference type="NCBI Taxonomy" id="2942909"/>
    <lineage>
        <taxon>Bacteria</taxon>
        <taxon>Bacillati</taxon>
        <taxon>Actinomycetota</taxon>
        <taxon>Actinomycetes</taxon>
        <taxon>Micrococcales</taxon>
        <taxon>Dermabacteraceae</taxon>
        <taxon>Brachybacterium</taxon>
    </lineage>
</organism>
<feature type="transmembrane region" description="Helical" evidence="2">
    <location>
        <begin position="356"/>
        <end position="373"/>
    </location>
</feature>
<feature type="compositionally biased region" description="Low complexity" evidence="1">
    <location>
        <begin position="1"/>
        <end position="16"/>
    </location>
</feature>
<feature type="transmembrane region" description="Helical" evidence="2">
    <location>
        <begin position="148"/>
        <end position="172"/>
    </location>
</feature>
<evidence type="ECO:0000256" key="2">
    <source>
        <dbReference type="SAM" id="Phobius"/>
    </source>
</evidence>
<feature type="transmembrane region" description="Helical" evidence="2">
    <location>
        <begin position="325"/>
        <end position="344"/>
    </location>
</feature>
<evidence type="ECO:0000256" key="1">
    <source>
        <dbReference type="SAM" id="MobiDB-lite"/>
    </source>
</evidence>
<accession>A0ABY4N0X2</accession>
<evidence type="ECO:0008006" key="5">
    <source>
        <dbReference type="Google" id="ProtNLM"/>
    </source>
</evidence>